<evidence type="ECO:0000256" key="5">
    <source>
        <dbReference type="ARBA" id="ARBA00022448"/>
    </source>
</evidence>
<keyword evidence="6" id="KW-0256">Endoplasmic reticulum</keyword>
<dbReference type="InterPro" id="IPR006896">
    <property type="entry name" value="Sec23/24_trunk_dom"/>
</dbReference>
<dbReference type="GO" id="GO:0006886">
    <property type="term" value="P:intracellular protein transport"/>
    <property type="evidence" value="ECO:0007669"/>
    <property type="project" value="InterPro"/>
</dbReference>
<evidence type="ECO:0000256" key="9">
    <source>
        <dbReference type="ARBA" id="ARBA00023034"/>
    </source>
</evidence>
<evidence type="ECO:0000256" key="3">
    <source>
        <dbReference type="ARBA" id="ARBA00004397"/>
    </source>
</evidence>
<evidence type="ECO:0000256" key="7">
    <source>
        <dbReference type="ARBA" id="ARBA00022892"/>
    </source>
</evidence>
<dbReference type="SUPFAM" id="SSF82919">
    <property type="entry name" value="Zn-finger domain of Sec23/24"/>
    <property type="match status" value="1"/>
</dbReference>
<dbReference type="InterPro" id="IPR050550">
    <property type="entry name" value="SEC23_SEC24_subfamily"/>
</dbReference>
<feature type="domain" description="Sec23/Sec24 beta-sandwich" evidence="16">
    <location>
        <begin position="957"/>
        <end position="1041"/>
    </location>
</feature>
<dbReference type="GO" id="GO:0000139">
    <property type="term" value="C:Golgi membrane"/>
    <property type="evidence" value="ECO:0007669"/>
    <property type="project" value="UniProtKB-SubCell"/>
</dbReference>
<dbReference type="InterPro" id="IPR036465">
    <property type="entry name" value="vWFA_dom_sf"/>
</dbReference>
<evidence type="ECO:0000256" key="10">
    <source>
        <dbReference type="ARBA" id="ARBA00023136"/>
    </source>
</evidence>
<dbReference type="Gene3D" id="2.60.40.1670">
    <property type="entry name" value="beta-sandwich domain of Sec23/24"/>
    <property type="match status" value="1"/>
</dbReference>
<evidence type="ECO:0000256" key="6">
    <source>
        <dbReference type="ARBA" id="ARBA00022824"/>
    </source>
</evidence>
<dbReference type="Gene3D" id="2.30.30.380">
    <property type="entry name" value="Zn-finger domain of Sec23/24"/>
    <property type="match status" value="1"/>
</dbReference>
<protein>
    <submittedName>
        <fullName evidence="17">Protein transport protein Sec24A</fullName>
    </submittedName>
</protein>
<accession>A0A8D8XS13</accession>
<dbReference type="Gene3D" id="3.40.20.10">
    <property type="entry name" value="Severin"/>
    <property type="match status" value="1"/>
</dbReference>
<dbReference type="PANTHER" id="PTHR13803:SF39">
    <property type="entry name" value="SECRETORY 24AB, ISOFORM A"/>
    <property type="match status" value="1"/>
</dbReference>
<feature type="compositionally biased region" description="Polar residues" evidence="12">
    <location>
        <begin position="463"/>
        <end position="473"/>
    </location>
</feature>
<evidence type="ECO:0000256" key="4">
    <source>
        <dbReference type="ARBA" id="ARBA00008334"/>
    </source>
</evidence>
<dbReference type="CDD" id="cd01479">
    <property type="entry name" value="Sec24-like"/>
    <property type="match status" value="1"/>
</dbReference>
<evidence type="ECO:0000256" key="12">
    <source>
        <dbReference type="SAM" id="MobiDB-lite"/>
    </source>
</evidence>
<dbReference type="SUPFAM" id="SSF82754">
    <property type="entry name" value="C-terminal, gelsolin-like domain of Sec23/24"/>
    <property type="match status" value="1"/>
</dbReference>
<feature type="region of interest" description="Disordered" evidence="12">
    <location>
        <begin position="113"/>
        <end position="535"/>
    </location>
</feature>
<feature type="compositionally biased region" description="Polar residues" evidence="12">
    <location>
        <begin position="191"/>
        <end position="225"/>
    </location>
</feature>
<keyword evidence="8" id="KW-0653">Protein transport</keyword>
<comment type="similarity">
    <text evidence="4">Belongs to the SEC23/SEC24 family. SEC24 subfamily.</text>
</comment>
<dbReference type="Pfam" id="PF04810">
    <property type="entry name" value="zf-Sec23_Sec24"/>
    <property type="match status" value="1"/>
</dbReference>
<dbReference type="GO" id="GO:0070971">
    <property type="term" value="C:endoplasmic reticulum exit site"/>
    <property type="evidence" value="ECO:0007669"/>
    <property type="project" value="TreeGrafter"/>
</dbReference>
<dbReference type="InterPro" id="IPR006895">
    <property type="entry name" value="Znf_Sec23_Sec24"/>
</dbReference>
<dbReference type="Pfam" id="PF08033">
    <property type="entry name" value="Sec23_BS"/>
    <property type="match status" value="1"/>
</dbReference>
<dbReference type="SUPFAM" id="SSF53300">
    <property type="entry name" value="vWA-like"/>
    <property type="match status" value="1"/>
</dbReference>
<evidence type="ECO:0000259" key="14">
    <source>
        <dbReference type="Pfam" id="PF04811"/>
    </source>
</evidence>
<organism evidence="17">
    <name type="scientific">Cacopsylla melanoneura</name>
    <dbReference type="NCBI Taxonomy" id="428564"/>
    <lineage>
        <taxon>Eukaryota</taxon>
        <taxon>Metazoa</taxon>
        <taxon>Ecdysozoa</taxon>
        <taxon>Arthropoda</taxon>
        <taxon>Hexapoda</taxon>
        <taxon>Insecta</taxon>
        <taxon>Pterygota</taxon>
        <taxon>Neoptera</taxon>
        <taxon>Paraneoptera</taxon>
        <taxon>Hemiptera</taxon>
        <taxon>Sternorrhyncha</taxon>
        <taxon>Psylloidea</taxon>
        <taxon>Psyllidae</taxon>
        <taxon>Psyllinae</taxon>
        <taxon>Cacopsylla</taxon>
    </lineage>
</organism>
<proteinExistence type="inferred from homology"/>
<feature type="compositionally biased region" description="Polar residues" evidence="12">
    <location>
        <begin position="386"/>
        <end position="398"/>
    </location>
</feature>
<feature type="region of interest" description="Disordered" evidence="12">
    <location>
        <begin position="58"/>
        <end position="84"/>
    </location>
</feature>
<feature type="compositionally biased region" description="Polar residues" evidence="12">
    <location>
        <begin position="412"/>
        <end position="426"/>
    </location>
</feature>
<feature type="domain" description="Sec23/Sec24 helical" evidence="15">
    <location>
        <begin position="1052"/>
        <end position="1152"/>
    </location>
</feature>
<evidence type="ECO:0000256" key="2">
    <source>
        <dbReference type="ARBA" id="ARBA00004394"/>
    </source>
</evidence>
<comment type="subcellular location">
    <subcellularLocation>
        <location evidence="1">Cytoplasmic vesicle</location>
        <location evidence="1">COPII-coated vesicle membrane</location>
        <topology evidence="1">Peripheral membrane protein</topology>
        <orientation evidence="1">Cytoplasmic side</orientation>
    </subcellularLocation>
    <subcellularLocation>
        <location evidence="3">Endoplasmic reticulum membrane</location>
        <topology evidence="3">Peripheral membrane protein</topology>
        <orientation evidence="3">Cytoplasmic side</orientation>
    </subcellularLocation>
    <subcellularLocation>
        <location evidence="2">Golgi apparatus membrane</location>
    </subcellularLocation>
</comment>
<dbReference type="EMBL" id="HBUF01342581">
    <property type="protein sequence ID" value="CAG6705618.1"/>
    <property type="molecule type" value="Transcribed_RNA"/>
</dbReference>
<keyword evidence="10" id="KW-0472">Membrane</keyword>
<sequence length="1307" mass="143645">MQQPPASVYQYGAATNPNALVPGKSQQFNSTEVNPMMNGDHQHMDNINLTPSDNSNWGYSSSHVNSESKYTSSFNHQPGYPTQSNVPLNGVNQQNSAFTTVTSSYNYSPNVSAASHVPLGNQTSLPPGTKTEPQQNQFAGPVSFTSNPSVINKNSEPQGGSAPPAVQSHQSTNDVQTSVGGNPLVPGNAPLGSTYNPLTSRGSTLQQSPSGVNGSFPSTMPTNGLPTMSSTTYQPQSSSTSSNSVQPLVSSKQGPPSASTGFFAQPPQANTQSQPSLQSAPVSYNYQPASTSSYSFTSGNNANTQSPLLSTQPTYQPASTSSYNSIQAPLNTNTPLNPIPPVSNSYVQQPSTYNPIRPPVSSNSFQGPTSNNFQPPNPVNNFQAPGNNNRPPVTNSFQAPPAKSVPLRPPASSYSFQAPASANGLQSPPATTAPKLPPLPSSVPQQQQNASYPQQNFRMPPSAYSQPNKQVPLNNGIPPMPGTNQYQQPSNIPPLPNNQPPNQFQPSNNLNNNHQVPPVGPAAGYPSKQPGYMSQQTAYQQTIDQFSNLSVNQGMNKMWGYEPHDLLNTRDILPSTKLEPPPIRLPQNLPEGINCSRDLFRCTLTKLPETKSLLDKSRLPLGLLIHPFKDINNLKVIKTTIVRCRQCRTYINPFVQFLDSKQWKCNICFRTNEIHEQFLYDRNTDMFGDPYRRPEIQSATVEYLATSDYTVRDPPQPAMYLFLLDVSQIAAQSGYLYTVCEVLLNQLKSLPGDRRTSVAIITYDSAVHFYSLAEGQTQPAQIILTDIEDVFLPSPDNILVNLNECYDMIVDLLKQLPDKFKDNLDSGSALGPALQAAFNLLKPTGGRITIFQTCLPNRGPGALESRENPNQRSNDDPPHMNPATDFYKKIALECTSFYIAVDLFILNSQYVDLATLSGVSKHSSGCIHHIPLFSAKNMSHVYQLDRMFSRYLTRKIGFESVMRIRCTKGMSIHTFHGNFFVRSTDLLALPNVNPDAGYGIQISIDESLTHIQYACFQVAVLYTSSKGDRRIRVHTLCLPVVSNVNDVLVGADQQCIAGLLAKMAVDRSLLHSLSDAREAFLNVVCDVLTTYKMTQTGHLTGSLLAPSSLKLLPLFILALLKHPAFRIGQSTRLDDRLYAMMEMKCLPLNNLMLSIYPELYPLHTLDQDPTFEWSELLVPSPRILQLSAERLQATGTYLLNLPESILILVRHGTPPAVCSALFGFQSVAQMPENLYELPQLETPLSVKLNALIAYLNDDKAYVSPVKVMKDSSPDRMEFYDKLIEDKNSGGASYYEFLQRIREQVKNS</sequence>
<evidence type="ECO:0000259" key="13">
    <source>
        <dbReference type="Pfam" id="PF04810"/>
    </source>
</evidence>
<dbReference type="GO" id="GO:0030127">
    <property type="term" value="C:COPII vesicle coat"/>
    <property type="evidence" value="ECO:0007669"/>
    <property type="project" value="InterPro"/>
</dbReference>
<feature type="compositionally biased region" description="Low complexity" evidence="12">
    <location>
        <begin position="226"/>
        <end position="251"/>
    </location>
</feature>
<dbReference type="SUPFAM" id="SSF81995">
    <property type="entry name" value="beta-sandwich domain of Sec23/24"/>
    <property type="match status" value="1"/>
</dbReference>
<evidence type="ECO:0000259" key="15">
    <source>
        <dbReference type="Pfam" id="PF04815"/>
    </source>
</evidence>
<feature type="compositionally biased region" description="Basic and acidic residues" evidence="12">
    <location>
        <begin position="864"/>
        <end position="878"/>
    </location>
</feature>
<dbReference type="InterPro" id="IPR036175">
    <property type="entry name" value="Sec23/24_helical_dom_sf"/>
</dbReference>
<dbReference type="InterPro" id="IPR006900">
    <property type="entry name" value="Sec23/24_helical_dom"/>
</dbReference>
<evidence type="ECO:0000259" key="16">
    <source>
        <dbReference type="Pfam" id="PF08033"/>
    </source>
</evidence>
<evidence type="ECO:0000256" key="11">
    <source>
        <dbReference type="ARBA" id="ARBA00023329"/>
    </source>
</evidence>
<dbReference type="InterPro" id="IPR041742">
    <property type="entry name" value="Sec24-like_trunk_dom"/>
</dbReference>
<keyword evidence="7" id="KW-0931">ER-Golgi transport</keyword>
<keyword evidence="11" id="KW-0968">Cytoplasmic vesicle</keyword>
<feature type="domain" description="Zinc finger Sec23/Sec24-type" evidence="13">
    <location>
        <begin position="641"/>
        <end position="677"/>
    </location>
</feature>
<feature type="region of interest" description="Disordered" evidence="12">
    <location>
        <begin position="859"/>
        <end position="880"/>
    </location>
</feature>
<feature type="compositionally biased region" description="Polar residues" evidence="12">
    <location>
        <begin position="120"/>
        <end position="158"/>
    </location>
</feature>
<evidence type="ECO:0000256" key="1">
    <source>
        <dbReference type="ARBA" id="ARBA00004299"/>
    </source>
</evidence>
<feature type="compositionally biased region" description="Polar residues" evidence="12">
    <location>
        <begin position="167"/>
        <end position="180"/>
    </location>
</feature>
<dbReference type="Gene3D" id="3.40.50.410">
    <property type="entry name" value="von Willebrand factor, type A domain"/>
    <property type="match status" value="1"/>
</dbReference>
<keyword evidence="9" id="KW-0333">Golgi apparatus</keyword>
<feature type="compositionally biased region" description="Low complexity" evidence="12">
    <location>
        <begin position="371"/>
        <end position="385"/>
    </location>
</feature>
<dbReference type="InterPro" id="IPR012990">
    <property type="entry name" value="Beta-sandwich_Sec23_24"/>
</dbReference>
<dbReference type="SUPFAM" id="SSF81811">
    <property type="entry name" value="Helical domain of Sec23/24"/>
    <property type="match status" value="1"/>
</dbReference>
<feature type="domain" description="Sec23/Sec24 trunk" evidence="14">
    <location>
        <begin position="715"/>
        <end position="950"/>
    </location>
</feature>
<dbReference type="InterPro" id="IPR029006">
    <property type="entry name" value="ADF-H/Gelsolin-like_dom_sf"/>
</dbReference>
<feature type="compositionally biased region" description="Polar residues" evidence="12">
    <location>
        <begin position="252"/>
        <end position="328"/>
    </location>
</feature>
<feature type="compositionally biased region" description="Polar residues" evidence="12">
    <location>
        <begin position="342"/>
        <end position="370"/>
    </location>
</feature>
<reference evidence="17" key="1">
    <citation type="submission" date="2021-05" db="EMBL/GenBank/DDBJ databases">
        <authorList>
            <person name="Alioto T."/>
            <person name="Alioto T."/>
            <person name="Gomez Garrido J."/>
        </authorList>
    </citation>
    <scope>NUCLEOTIDE SEQUENCE</scope>
</reference>
<dbReference type="GO" id="GO:0000149">
    <property type="term" value="F:SNARE binding"/>
    <property type="evidence" value="ECO:0007669"/>
    <property type="project" value="TreeGrafter"/>
</dbReference>
<dbReference type="GO" id="GO:0005789">
    <property type="term" value="C:endoplasmic reticulum membrane"/>
    <property type="evidence" value="ECO:0007669"/>
    <property type="project" value="UniProtKB-SubCell"/>
</dbReference>
<dbReference type="InterPro" id="IPR036180">
    <property type="entry name" value="Gelsolin-like_dom_sf"/>
</dbReference>
<keyword evidence="5" id="KW-0813">Transport</keyword>
<dbReference type="Pfam" id="PF04815">
    <property type="entry name" value="Sec23_helical"/>
    <property type="match status" value="1"/>
</dbReference>
<dbReference type="GO" id="GO:0008270">
    <property type="term" value="F:zinc ion binding"/>
    <property type="evidence" value="ECO:0007669"/>
    <property type="project" value="InterPro"/>
</dbReference>
<dbReference type="Gene3D" id="1.20.120.730">
    <property type="entry name" value="Sec23/Sec24 helical domain"/>
    <property type="match status" value="1"/>
</dbReference>
<feature type="compositionally biased region" description="Low complexity" evidence="12">
    <location>
        <begin position="442"/>
        <end position="456"/>
    </location>
</feature>
<name>A0A8D8XS13_9HEMI</name>
<dbReference type="PANTHER" id="PTHR13803">
    <property type="entry name" value="SEC24-RELATED PROTEIN"/>
    <property type="match status" value="1"/>
</dbReference>
<dbReference type="GO" id="GO:0090110">
    <property type="term" value="P:COPII-coated vesicle cargo loading"/>
    <property type="evidence" value="ECO:0007669"/>
    <property type="project" value="TreeGrafter"/>
</dbReference>
<dbReference type="InterPro" id="IPR036174">
    <property type="entry name" value="Znf_Sec23_Sec24_sf"/>
</dbReference>
<dbReference type="Pfam" id="PF04811">
    <property type="entry name" value="Sec23_trunk"/>
    <property type="match status" value="1"/>
</dbReference>
<feature type="compositionally biased region" description="Low complexity" evidence="12">
    <location>
        <begin position="500"/>
        <end position="517"/>
    </location>
</feature>
<evidence type="ECO:0000313" key="17">
    <source>
        <dbReference type="EMBL" id="CAG6705618.1"/>
    </source>
</evidence>
<evidence type="ECO:0000256" key="8">
    <source>
        <dbReference type="ARBA" id="ARBA00022927"/>
    </source>
</evidence>